<keyword evidence="3" id="KW-1185">Reference proteome</keyword>
<dbReference type="PANTHER" id="PTHR35563:SF2">
    <property type="entry name" value="BARREL METAL-DEPENDENT HYDROLASE, PUTATIVE (AFU_ORTHOLOGUE AFUA_1G16240)-RELATED"/>
    <property type="match status" value="1"/>
</dbReference>
<proteinExistence type="predicted"/>
<evidence type="ECO:0000259" key="1">
    <source>
        <dbReference type="Pfam" id="PF04909"/>
    </source>
</evidence>
<sequence>MLVRKLSGDTPKTVLPKGATDTQMHLYLPDYPAEAGGPPVPEGTPGPDDYRQVMEWLGIDRVVVTQGNAHQFNNDCLLACVAAMGPVARGVAVITSDTPDAEMKRLHEGGIRGARIMDLAGGAVGLDGLAGVDARAHDFGWTVAVQFDGSRILAHMPKLEAIESRYIIDHHGKFFSGTTPDSAEVDAVKRLIDRGNCWFKFAGCYESSRTGGPDYSDIAAVARKIAAYAPERIIWGTNWPHNQVRRTEDYPDDAGLLDLVLGWAPQSALQSVLVDSPARLFDFD</sequence>
<name>A0A839AK98_9HYPH</name>
<dbReference type="InterPro" id="IPR052358">
    <property type="entry name" value="Aro_Compnd_Degr_Hydrolases"/>
</dbReference>
<dbReference type="Proteomes" id="UP000541109">
    <property type="component" value="Unassembled WGS sequence"/>
</dbReference>
<dbReference type="SUPFAM" id="SSF51556">
    <property type="entry name" value="Metallo-dependent hydrolases"/>
    <property type="match status" value="1"/>
</dbReference>
<accession>A0A839AK98</accession>
<organism evidence="2 3">
    <name type="scientific">Stappia albiluteola</name>
    <dbReference type="NCBI Taxonomy" id="2758565"/>
    <lineage>
        <taxon>Bacteria</taxon>
        <taxon>Pseudomonadati</taxon>
        <taxon>Pseudomonadota</taxon>
        <taxon>Alphaproteobacteria</taxon>
        <taxon>Hyphomicrobiales</taxon>
        <taxon>Stappiaceae</taxon>
        <taxon>Stappia</taxon>
    </lineage>
</organism>
<dbReference type="Pfam" id="PF04909">
    <property type="entry name" value="Amidohydro_2"/>
    <property type="match status" value="1"/>
</dbReference>
<dbReference type="RefSeq" id="WP_182168245.1">
    <property type="nucleotide sequence ID" value="NZ_JACFXV010000067.1"/>
</dbReference>
<dbReference type="Gene3D" id="3.20.20.140">
    <property type="entry name" value="Metal-dependent hydrolases"/>
    <property type="match status" value="1"/>
</dbReference>
<feature type="domain" description="Amidohydrolase-related" evidence="1">
    <location>
        <begin position="38"/>
        <end position="283"/>
    </location>
</feature>
<dbReference type="InterPro" id="IPR006680">
    <property type="entry name" value="Amidohydro-rel"/>
</dbReference>
<comment type="caution">
    <text evidence="2">The sequence shown here is derived from an EMBL/GenBank/DDBJ whole genome shotgun (WGS) entry which is preliminary data.</text>
</comment>
<dbReference type="EMBL" id="JACFXV010000067">
    <property type="protein sequence ID" value="MBA5779424.1"/>
    <property type="molecule type" value="Genomic_DNA"/>
</dbReference>
<gene>
    <name evidence="2" type="ORF">H2509_20020</name>
</gene>
<evidence type="ECO:0000313" key="3">
    <source>
        <dbReference type="Proteomes" id="UP000541109"/>
    </source>
</evidence>
<reference evidence="2 3" key="1">
    <citation type="submission" date="2020-07" db="EMBL/GenBank/DDBJ databases">
        <title>Stappia sp., F7233, whole genome shotgun sequencing project.</title>
        <authorList>
            <person name="Jiang S."/>
            <person name="Liu Z.W."/>
            <person name="Du Z.J."/>
        </authorList>
    </citation>
    <scope>NUCLEOTIDE SEQUENCE [LARGE SCALE GENOMIC DNA]</scope>
    <source>
        <strain evidence="2 3">F7233</strain>
    </source>
</reference>
<dbReference type="PANTHER" id="PTHR35563">
    <property type="entry name" value="BARREL METAL-DEPENDENT HYDROLASE, PUTATIVE (AFU_ORTHOLOGUE AFUA_1G16240)-RELATED"/>
    <property type="match status" value="1"/>
</dbReference>
<dbReference type="InterPro" id="IPR032466">
    <property type="entry name" value="Metal_Hydrolase"/>
</dbReference>
<dbReference type="GO" id="GO:0016787">
    <property type="term" value="F:hydrolase activity"/>
    <property type="evidence" value="ECO:0007669"/>
    <property type="project" value="UniProtKB-KW"/>
</dbReference>
<evidence type="ECO:0000313" key="2">
    <source>
        <dbReference type="EMBL" id="MBA5779424.1"/>
    </source>
</evidence>
<protein>
    <submittedName>
        <fullName evidence="2">Amidohydrolase family protein</fullName>
    </submittedName>
</protein>
<dbReference type="InterPro" id="IPR047874">
    <property type="entry name" value="GLI/LigI"/>
</dbReference>
<dbReference type="AlphaFoldDB" id="A0A839AK98"/>
<dbReference type="CDD" id="cd01311">
    <property type="entry name" value="PDC_hydrolase"/>
    <property type="match status" value="1"/>
</dbReference>
<keyword evidence="2" id="KW-0378">Hydrolase</keyword>